<dbReference type="Proteomes" id="UP000192596">
    <property type="component" value="Unassembled WGS sequence"/>
</dbReference>
<dbReference type="InParanoid" id="A0A1V8SPF5"/>
<feature type="region of interest" description="Disordered" evidence="1">
    <location>
        <begin position="96"/>
        <end position="119"/>
    </location>
</feature>
<dbReference type="InterPro" id="IPR036873">
    <property type="entry name" value="Rhodanese-like_dom_sf"/>
</dbReference>
<sequence>MLRPAVSVTDIQESLASCPSQESNRFYMHDSYDYIVYYDESTQSASHLPATIQSLRSAIAPSGVPCQLLAGGLQGWVARYGLQSLALSPQFHRVSPGGMHAPDTGAGASRAPSNRANSSPLEHIRLRTNRTILTPTQRNAGRKCFATVEIESDVDSPSQILLTCHECDFHTIVGAADVHPANSRSHATTRDNKRIGYSCLVQKFHHSNTTADGRRRAAFKCFLCGDM</sequence>
<comment type="caution">
    <text evidence="2">The sequence shown here is derived from an EMBL/GenBank/DDBJ whole genome shotgun (WGS) entry which is preliminary data.</text>
</comment>
<dbReference type="AlphaFoldDB" id="A0A1V8SPF5"/>
<proteinExistence type="predicted"/>
<dbReference type="Gene3D" id="3.40.250.10">
    <property type="entry name" value="Rhodanese-like domain"/>
    <property type="match status" value="1"/>
</dbReference>
<evidence type="ECO:0000313" key="3">
    <source>
        <dbReference type="Proteomes" id="UP000192596"/>
    </source>
</evidence>
<keyword evidence="3" id="KW-1185">Reference proteome</keyword>
<evidence type="ECO:0000313" key="2">
    <source>
        <dbReference type="EMBL" id="OQO00782.1"/>
    </source>
</evidence>
<reference evidence="3" key="1">
    <citation type="submission" date="2017-03" db="EMBL/GenBank/DDBJ databases">
        <title>Genomes of endolithic fungi from Antarctica.</title>
        <authorList>
            <person name="Coleine C."/>
            <person name="Masonjones S."/>
            <person name="Stajich J.E."/>
        </authorList>
    </citation>
    <scope>NUCLEOTIDE SEQUENCE [LARGE SCALE GENOMIC DNA]</scope>
    <source>
        <strain evidence="3">CCFEE 5527</strain>
    </source>
</reference>
<evidence type="ECO:0008006" key="4">
    <source>
        <dbReference type="Google" id="ProtNLM"/>
    </source>
</evidence>
<protein>
    <recommendedName>
        <fullName evidence="4">Rhodanese domain-containing protein</fullName>
    </recommendedName>
</protein>
<name>A0A1V8SPF5_9PEZI</name>
<evidence type="ECO:0000256" key="1">
    <source>
        <dbReference type="SAM" id="MobiDB-lite"/>
    </source>
</evidence>
<accession>A0A1V8SPF5</accession>
<feature type="compositionally biased region" description="Low complexity" evidence="1">
    <location>
        <begin position="105"/>
        <end position="119"/>
    </location>
</feature>
<organism evidence="2 3">
    <name type="scientific">Cryoendolithus antarcticus</name>
    <dbReference type="NCBI Taxonomy" id="1507870"/>
    <lineage>
        <taxon>Eukaryota</taxon>
        <taxon>Fungi</taxon>
        <taxon>Dikarya</taxon>
        <taxon>Ascomycota</taxon>
        <taxon>Pezizomycotina</taxon>
        <taxon>Dothideomycetes</taxon>
        <taxon>Dothideomycetidae</taxon>
        <taxon>Cladosporiales</taxon>
        <taxon>Cladosporiaceae</taxon>
        <taxon>Cryoendolithus</taxon>
    </lineage>
</organism>
<gene>
    <name evidence="2" type="ORF">B0A48_13469</name>
</gene>
<dbReference type="EMBL" id="NAJO01000033">
    <property type="protein sequence ID" value="OQO00782.1"/>
    <property type="molecule type" value="Genomic_DNA"/>
</dbReference>